<dbReference type="Pfam" id="PF13174">
    <property type="entry name" value="TPR_6"/>
    <property type="match status" value="1"/>
</dbReference>
<accession>M6BGP9</accession>
<evidence type="ECO:0000313" key="6">
    <source>
        <dbReference type="Proteomes" id="UP000011873"/>
    </source>
</evidence>
<dbReference type="Pfam" id="PF14559">
    <property type="entry name" value="TPR_19"/>
    <property type="match status" value="2"/>
</dbReference>
<organism evidence="5 6">
    <name type="scientific">Leptospira borgpetersenii serovar Hardjo-bovis str. Sponselee</name>
    <dbReference type="NCBI Taxonomy" id="1303729"/>
    <lineage>
        <taxon>Bacteria</taxon>
        <taxon>Pseudomonadati</taxon>
        <taxon>Spirochaetota</taxon>
        <taxon>Spirochaetia</taxon>
        <taxon>Leptospirales</taxon>
        <taxon>Leptospiraceae</taxon>
        <taxon>Leptospira</taxon>
    </lineage>
</organism>
<feature type="repeat" description="TPR" evidence="3">
    <location>
        <begin position="272"/>
        <end position="305"/>
    </location>
</feature>
<evidence type="ECO:0000256" key="2">
    <source>
        <dbReference type="ARBA" id="ARBA00022803"/>
    </source>
</evidence>
<evidence type="ECO:0000256" key="1">
    <source>
        <dbReference type="ARBA" id="ARBA00022737"/>
    </source>
</evidence>
<dbReference type="AlphaFoldDB" id="M6BGP9"/>
<feature type="repeat" description="TPR" evidence="3">
    <location>
        <begin position="710"/>
        <end position="743"/>
    </location>
</feature>
<feature type="repeat" description="TPR" evidence="3">
    <location>
        <begin position="193"/>
        <end position="226"/>
    </location>
</feature>
<keyword evidence="1" id="KW-0677">Repeat</keyword>
<comment type="caution">
    <text evidence="5">The sequence shown here is derived from an EMBL/GenBank/DDBJ whole genome shotgun (WGS) entry which is preliminary data.</text>
</comment>
<feature type="repeat" description="TPR" evidence="3">
    <location>
        <begin position="778"/>
        <end position="811"/>
    </location>
</feature>
<feature type="repeat" description="TPR" evidence="3">
    <location>
        <begin position="306"/>
        <end position="339"/>
    </location>
</feature>
<evidence type="ECO:0000256" key="3">
    <source>
        <dbReference type="PROSITE-ProRule" id="PRU00339"/>
    </source>
</evidence>
<dbReference type="SUPFAM" id="SSF48452">
    <property type="entry name" value="TPR-like"/>
    <property type="match status" value="3"/>
</dbReference>
<feature type="repeat" description="TPR" evidence="3">
    <location>
        <begin position="812"/>
        <end position="845"/>
    </location>
</feature>
<dbReference type="Proteomes" id="UP000011873">
    <property type="component" value="Unassembled WGS sequence"/>
</dbReference>
<dbReference type="RefSeq" id="WP_011671186.1">
    <property type="nucleotide sequence ID" value="NZ_ANMU01000177.1"/>
</dbReference>
<name>M6BGP9_LEPBO</name>
<dbReference type="PANTHER" id="PTHR44943">
    <property type="entry name" value="CELLULOSE SYNTHASE OPERON PROTEIN C"/>
    <property type="match status" value="1"/>
</dbReference>
<feature type="coiled-coil region" evidence="4">
    <location>
        <begin position="383"/>
        <end position="410"/>
    </location>
</feature>
<dbReference type="Pfam" id="PF13181">
    <property type="entry name" value="TPR_8"/>
    <property type="match status" value="2"/>
</dbReference>
<protein>
    <submittedName>
        <fullName evidence="5">Tetratricopeptide repeat protein</fullName>
    </submittedName>
</protein>
<dbReference type="PANTHER" id="PTHR44943:SF8">
    <property type="entry name" value="TPR REPEAT-CONTAINING PROTEIN MJ0263"/>
    <property type="match status" value="1"/>
</dbReference>
<feature type="repeat" description="TPR" evidence="3">
    <location>
        <begin position="517"/>
        <end position="550"/>
    </location>
</feature>
<gene>
    <name evidence="5" type="ORF">LEP1GSC016_1908</name>
</gene>
<feature type="repeat" description="TPR" evidence="3">
    <location>
        <begin position="238"/>
        <end position="271"/>
    </location>
</feature>
<dbReference type="InterPro" id="IPR019734">
    <property type="entry name" value="TPR_rpt"/>
</dbReference>
<dbReference type="PATRIC" id="fig|1218567.3.peg.4200"/>
<dbReference type="InterPro" id="IPR011990">
    <property type="entry name" value="TPR-like_helical_dom_sf"/>
</dbReference>
<dbReference type="SMART" id="SM00028">
    <property type="entry name" value="TPR"/>
    <property type="match status" value="16"/>
</dbReference>
<evidence type="ECO:0000256" key="4">
    <source>
        <dbReference type="SAM" id="Coils"/>
    </source>
</evidence>
<reference evidence="5 6" key="1">
    <citation type="submission" date="2013-01" db="EMBL/GenBank/DDBJ databases">
        <authorList>
            <person name="Harkins D.M."/>
            <person name="Durkin A.S."/>
            <person name="Brinkac L.M."/>
            <person name="Haft D.H."/>
            <person name="Selengut J.D."/>
            <person name="Sanka R."/>
            <person name="DePew J."/>
            <person name="Purushe J."/>
            <person name="Galloway R.L."/>
            <person name="Vinetz J.M."/>
            <person name="Sutton G.G."/>
            <person name="Nierman W.C."/>
            <person name="Fouts D.E."/>
        </authorList>
    </citation>
    <scope>NUCLEOTIDE SEQUENCE [LARGE SCALE GENOMIC DNA]</scope>
    <source>
        <strain evidence="5 6">Sponselee CDC</strain>
    </source>
</reference>
<dbReference type="InterPro" id="IPR051685">
    <property type="entry name" value="Ycf3/AcsC/BcsC/TPR_MFPF"/>
</dbReference>
<dbReference type="PROSITE" id="PS50005">
    <property type="entry name" value="TPR"/>
    <property type="match status" value="9"/>
</dbReference>
<evidence type="ECO:0000313" key="5">
    <source>
        <dbReference type="EMBL" id="EMJ77746.1"/>
    </source>
</evidence>
<dbReference type="EMBL" id="ANMU01000177">
    <property type="protein sequence ID" value="EMJ77746.1"/>
    <property type="molecule type" value="Genomic_DNA"/>
</dbReference>
<keyword evidence="2 3" id="KW-0802">TPR repeat</keyword>
<dbReference type="Gene3D" id="1.25.40.10">
    <property type="entry name" value="Tetratricopeptide repeat domain"/>
    <property type="match status" value="6"/>
</dbReference>
<feature type="repeat" description="TPR" evidence="3">
    <location>
        <begin position="449"/>
        <end position="482"/>
    </location>
</feature>
<sequence>MKGLDSMKNNIISIIVLVLIWGQFTIHCLSKDFRKSQTQDAILEKDSATREKLKRVSRFLNEGNSFFQKGNFEKSLEKANLAVNTYPTAPGYYLAGVSEYKLGKNRDALVSLKKGTDIDPENEQILLTLGIIYTAEGKNEDAIEVYGKLESLPVKDKYNYSFKKAVILKNQGKFEQSYETLKRIPAEEFAFPAQLNMQLGDAAVQLKKYEEAEIYFEEARKNNPELLSAKKSASITRVASALENGNQAMRKKNYKEAASHFQTAIQNDPKNPTPYIFLGNARILTGEYEAALKAFESSLALKSDYQEAISGIAAVHYKTGNYRKSVSVLEKSISLFPNNAIYQNQMGLNMKALGEPAKALVYFTRARELDSAFAEPVTNLVFLLIAENRYKAARKEAESLKSESEKKQIISFIDVSEQIYEGDKHLRQGDIKGAKVFYEKAKKASSEEPSVYNAFGRLYFISGDPKSSEENFKKALSINKQNIPALQGLIRLYSSQKNQNLVNQYTKELENLTGNDPSAAIVLGRTYEDKKEYEKAENVYKNLQKKFPNNEAVNFRLAMLYYKISLEENEKNNHDSALNWISKAEKLTKDIPEIAETRKTIQENQKFETVIPIIQKANKFFDTRQYEKAIPLYQEVFQRTGKLTLYIKIAECHLALGNEEKGISMLENPPPGTRNLQTREAINAFLLRKGEIDKAEFGFKEILAKKPDSYYSHYQMGIIHLQRKKYEASIDSFDRSLLLNTDFVAARIGKGISMYHSGNKKLAKEEFETAMQQDSANELAPYNIGIILFNDNLYNEAIAIFKEIIQKNPEFSDAHYQISYIYYKRGDLEQAEKEIRKALDLERNEKNLFGLIRILSEQKTKIANPAVKKEILELGRELAEKFPASPHATQAERLVITDEDTPVILQSYQSRGKLIGIPVLINNSVILNYGTSVETLDKNRGIRLWRIQTKTPYKFLLADKRLVGISEKKLEIMDLKTGLILRETTLPAGEVKKANLSGENILIEVMSGKNSKIYSYSDQLELNGSIVFEGSFWAGIKSGVLFSVAQKDGIRTQIYDSSLKDLNVKTVSQRGTGELRYLGSYETGIFFLSGKKIVSIDNEKSTSIDLPNDSASQFVVRSPYLWFRAGKTVYRVESNSLKVSSFTVEASDIEGILPGKKDDGIVLFKSGKAIRYGIDGKPIWSYPLKDDEGKIYSLVYR</sequence>
<keyword evidence="4" id="KW-0175">Coiled coil</keyword>
<proteinExistence type="predicted"/>